<keyword evidence="6 9" id="KW-0472">Membrane</keyword>
<dbReference type="Proteomes" id="UP000198660">
    <property type="component" value="Unassembled WGS sequence"/>
</dbReference>
<evidence type="ECO:0000256" key="3">
    <source>
        <dbReference type="ARBA" id="ARBA00022475"/>
    </source>
</evidence>
<evidence type="ECO:0000256" key="5">
    <source>
        <dbReference type="ARBA" id="ARBA00022989"/>
    </source>
</evidence>
<dbReference type="InterPro" id="IPR000515">
    <property type="entry name" value="MetI-like"/>
</dbReference>
<dbReference type="CDD" id="cd06261">
    <property type="entry name" value="TM_PBP2"/>
    <property type="match status" value="1"/>
</dbReference>
<protein>
    <submittedName>
        <fullName evidence="11">Glycine betaine/proline transport system substrate-binding protein</fullName>
    </submittedName>
</protein>
<dbReference type="Gene3D" id="1.10.3720.10">
    <property type="entry name" value="MetI-like"/>
    <property type="match status" value="1"/>
</dbReference>
<keyword evidence="4 9" id="KW-0812">Transmembrane</keyword>
<feature type="transmembrane region" description="Helical" evidence="9">
    <location>
        <begin position="94"/>
        <end position="117"/>
    </location>
</feature>
<feature type="transmembrane region" description="Helical" evidence="9">
    <location>
        <begin position="218"/>
        <end position="241"/>
    </location>
</feature>
<feature type="transmembrane region" description="Helical" evidence="9">
    <location>
        <begin position="54"/>
        <end position="82"/>
    </location>
</feature>
<dbReference type="EMBL" id="FPAA01000006">
    <property type="protein sequence ID" value="SFS70897.1"/>
    <property type="molecule type" value="Genomic_DNA"/>
</dbReference>
<dbReference type="PROSITE" id="PS50928">
    <property type="entry name" value="ABC_TM1"/>
    <property type="match status" value="1"/>
</dbReference>
<evidence type="ECO:0000313" key="12">
    <source>
        <dbReference type="Proteomes" id="UP000198660"/>
    </source>
</evidence>
<dbReference type="AlphaFoldDB" id="A0A1I6S1T0"/>
<sequence>MNLKLPKIPLDHWVDMAVEWFQANLKPLFVLISGIIQPTVHFFQTIFDSAPPLVVALVIAFLAFLASRLSIAVFTFIGLLLIDSLGYWSESAETIALVLTATIISIIIGIPLGIWSARSQRVQKVMNPILDFMQTMPAFVYLIPAVFFFSLGAVPGVIASVIFSMPPTIRLTNLGIRQVAKDLIEAADAFGSTPRQKLLKVQLPLARPTILAGINQTIMLSLSMVVISAMIGAGGLGSIVLQSITRLQVGRGFEGGVAIVIIAIILDRITQNMGKQKTSTAVPRSQQGFFGRLGKPIAAVVAIAILATFALLNQPPGGLASKKTITLAYVNWESEVASTNVVKTVLEGEGYQVEMKQVEAGPMWSGVATGSADAMVAAWLPLTHKDFYNRYKDQVDDLGPNLKGTRIGLVVPKYVKANTIDELKKDKSQFENQIIGIDAGAGIMQASEKAIKDYQLDMKLVEGSDAAMTASLKKAIDAKKPIVITGWVPHWMFKEYDLKFLEDPKKIYGGKENINTITSKDLKGKDPQAYKILDQFNWSADDMQQVMLEIHNGKMPEDAAADWVKEHPEKVKEWTK</sequence>
<reference evidence="12" key="1">
    <citation type="submission" date="2016-10" db="EMBL/GenBank/DDBJ databases">
        <authorList>
            <person name="Varghese N."/>
            <person name="Submissions S."/>
        </authorList>
    </citation>
    <scope>NUCLEOTIDE SEQUENCE [LARGE SCALE GENOMIC DNA]</scope>
    <source>
        <strain evidence="12">DSM 45789</strain>
    </source>
</reference>
<dbReference type="CDD" id="cd13639">
    <property type="entry name" value="PBP2_OpuAC_like"/>
    <property type="match status" value="1"/>
</dbReference>
<dbReference type="InterPro" id="IPR007210">
    <property type="entry name" value="ABC_Gly_betaine_transp_sub-bd"/>
</dbReference>
<dbReference type="GO" id="GO:0015871">
    <property type="term" value="P:choline transport"/>
    <property type="evidence" value="ECO:0007669"/>
    <property type="project" value="TreeGrafter"/>
</dbReference>
<dbReference type="RefSeq" id="WP_091836873.1">
    <property type="nucleotide sequence ID" value="NZ_FPAA01000006.1"/>
</dbReference>
<dbReference type="Pfam" id="PF00528">
    <property type="entry name" value="BPD_transp_1"/>
    <property type="match status" value="1"/>
</dbReference>
<keyword evidence="5 9" id="KW-1133">Transmembrane helix</keyword>
<dbReference type="GO" id="GO:0015226">
    <property type="term" value="F:carnitine transmembrane transporter activity"/>
    <property type="evidence" value="ECO:0007669"/>
    <property type="project" value="TreeGrafter"/>
</dbReference>
<comment type="similarity">
    <text evidence="9">Belongs to the binding-protein-dependent transport system permease family.</text>
</comment>
<evidence type="ECO:0000256" key="2">
    <source>
        <dbReference type="ARBA" id="ARBA00022448"/>
    </source>
</evidence>
<feature type="transmembrane region" description="Helical" evidence="9">
    <location>
        <begin position="253"/>
        <end position="269"/>
    </location>
</feature>
<dbReference type="InterPro" id="IPR035906">
    <property type="entry name" value="MetI-like_sf"/>
</dbReference>
<evidence type="ECO:0000256" key="6">
    <source>
        <dbReference type="ARBA" id="ARBA00023136"/>
    </source>
</evidence>
<evidence type="ECO:0000256" key="8">
    <source>
        <dbReference type="ARBA" id="ARBA00035652"/>
    </source>
</evidence>
<dbReference type="GO" id="GO:0031460">
    <property type="term" value="P:glycine betaine transport"/>
    <property type="evidence" value="ECO:0007669"/>
    <property type="project" value="TreeGrafter"/>
</dbReference>
<evidence type="ECO:0000256" key="1">
    <source>
        <dbReference type="ARBA" id="ARBA00004141"/>
    </source>
</evidence>
<comment type="subcellular location">
    <subcellularLocation>
        <location evidence="9">Cell membrane</location>
        <topology evidence="9">Multi-pass membrane protein</topology>
    </subcellularLocation>
    <subcellularLocation>
        <location evidence="1">Membrane</location>
        <topology evidence="1">Multi-pass membrane protein</topology>
    </subcellularLocation>
</comment>
<dbReference type="Gene3D" id="3.40.190.100">
    <property type="entry name" value="Glycine betaine-binding periplasmic protein, domain 2"/>
    <property type="match status" value="1"/>
</dbReference>
<dbReference type="GO" id="GO:0005275">
    <property type="term" value="F:amine transmembrane transporter activity"/>
    <property type="evidence" value="ECO:0007669"/>
    <property type="project" value="TreeGrafter"/>
</dbReference>
<dbReference type="FunFam" id="1.10.3720.10:FF:000001">
    <property type="entry name" value="Glycine betaine ABC transporter, permease"/>
    <property type="match status" value="1"/>
</dbReference>
<evidence type="ECO:0000256" key="9">
    <source>
        <dbReference type="RuleBase" id="RU363032"/>
    </source>
</evidence>
<gene>
    <name evidence="11" type="ORF">SAMN05444972_10690</name>
</gene>
<keyword evidence="2 9" id="KW-0813">Transport</keyword>
<feature type="transmembrane region" description="Helical" evidence="9">
    <location>
        <begin position="28"/>
        <end position="47"/>
    </location>
</feature>
<keyword evidence="12" id="KW-1185">Reference proteome</keyword>
<organism evidence="11 12">
    <name type="scientific">Marininema halotolerans</name>
    <dbReference type="NCBI Taxonomy" id="1155944"/>
    <lineage>
        <taxon>Bacteria</taxon>
        <taxon>Bacillati</taxon>
        <taxon>Bacillota</taxon>
        <taxon>Bacilli</taxon>
        <taxon>Bacillales</taxon>
        <taxon>Thermoactinomycetaceae</taxon>
        <taxon>Marininema</taxon>
    </lineage>
</organism>
<accession>A0A1I6S1T0</accession>
<feature type="transmembrane region" description="Helical" evidence="9">
    <location>
        <begin position="138"/>
        <end position="163"/>
    </location>
</feature>
<dbReference type="PANTHER" id="PTHR47737:SF1">
    <property type="entry name" value="GLYCINE BETAINE_PROLINE BETAINE TRANSPORT SYSTEM PERMEASE PROTEIN PROW"/>
    <property type="match status" value="1"/>
</dbReference>
<comment type="similarity">
    <text evidence="7">In the C-terminal section; belongs to the OsmX family.</text>
</comment>
<keyword evidence="3" id="KW-1003">Cell membrane</keyword>
<dbReference type="GO" id="GO:0043190">
    <property type="term" value="C:ATP-binding cassette (ABC) transporter complex"/>
    <property type="evidence" value="ECO:0007669"/>
    <property type="project" value="InterPro"/>
</dbReference>
<dbReference type="SUPFAM" id="SSF161098">
    <property type="entry name" value="MetI-like"/>
    <property type="match status" value="1"/>
</dbReference>
<feature type="domain" description="ABC transmembrane type-1" evidence="10">
    <location>
        <begin position="91"/>
        <end position="270"/>
    </location>
</feature>
<dbReference type="Pfam" id="PF04069">
    <property type="entry name" value="OpuAC"/>
    <property type="match status" value="1"/>
</dbReference>
<dbReference type="SUPFAM" id="SSF53850">
    <property type="entry name" value="Periplasmic binding protein-like II"/>
    <property type="match status" value="1"/>
</dbReference>
<dbReference type="Gene3D" id="3.10.105.10">
    <property type="entry name" value="Dipeptide-binding Protein, Domain 3"/>
    <property type="match status" value="2"/>
</dbReference>
<evidence type="ECO:0000256" key="7">
    <source>
        <dbReference type="ARBA" id="ARBA00035642"/>
    </source>
</evidence>
<dbReference type="OrthoDB" id="9787902at2"/>
<proteinExistence type="inferred from homology"/>
<name>A0A1I6S1T0_9BACL</name>
<evidence type="ECO:0000313" key="11">
    <source>
        <dbReference type="EMBL" id="SFS70897.1"/>
    </source>
</evidence>
<dbReference type="PANTHER" id="PTHR47737">
    <property type="entry name" value="GLYCINE BETAINE/PROLINE BETAINE TRANSPORT SYSTEM PERMEASE PROTEIN PROW"/>
    <property type="match status" value="1"/>
</dbReference>
<evidence type="ECO:0000259" key="10">
    <source>
        <dbReference type="PROSITE" id="PS50928"/>
    </source>
</evidence>
<feature type="transmembrane region" description="Helical" evidence="9">
    <location>
        <begin position="289"/>
        <end position="312"/>
    </location>
</feature>
<evidence type="ECO:0000256" key="4">
    <source>
        <dbReference type="ARBA" id="ARBA00022692"/>
    </source>
</evidence>
<comment type="similarity">
    <text evidence="8">In the N-terminal section; belongs to the binding-protein-dependent transport system permease family.</text>
</comment>